<dbReference type="EMBL" id="LFBV01000001">
    <property type="protein sequence ID" value="OKH96329.1"/>
    <property type="molecule type" value="Genomic_DNA"/>
</dbReference>
<protein>
    <submittedName>
        <fullName evidence="1">Uncharacterized protein</fullName>
    </submittedName>
</protein>
<evidence type="ECO:0000313" key="1">
    <source>
        <dbReference type="EMBL" id="OKH96329.1"/>
    </source>
</evidence>
<dbReference type="AlphaFoldDB" id="A0A1Q4VET9"/>
<sequence>MWTSPDNITELSLDLRCRGADSGPGIDRGNHGYSSEHVGKGGATAMQRYAEFEDPADARADFTRIQKALTACGLTKAGSGEAAGYKGRSASDGYTGVDAKGRKVNVMLEHATNWIYLAETRPPTPK</sequence>
<name>A0A1Q4VET9_9ACTN</name>
<dbReference type="STRING" id="1048205.AB852_06925"/>
<evidence type="ECO:0000313" key="2">
    <source>
        <dbReference type="Proteomes" id="UP000186455"/>
    </source>
</evidence>
<keyword evidence="2" id="KW-1185">Reference proteome</keyword>
<gene>
    <name evidence="1" type="ORF">AB852_06925</name>
</gene>
<accession>A0A1Q4VET9</accession>
<proteinExistence type="predicted"/>
<organism evidence="1 2">
    <name type="scientific">Streptomyces uncialis</name>
    <dbReference type="NCBI Taxonomy" id="1048205"/>
    <lineage>
        <taxon>Bacteria</taxon>
        <taxon>Bacillati</taxon>
        <taxon>Actinomycetota</taxon>
        <taxon>Actinomycetes</taxon>
        <taxon>Kitasatosporales</taxon>
        <taxon>Streptomycetaceae</taxon>
        <taxon>Streptomyces</taxon>
    </lineage>
</organism>
<comment type="caution">
    <text evidence="1">The sequence shown here is derived from an EMBL/GenBank/DDBJ whole genome shotgun (WGS) entry which is preliminary data.</text>
</comment>
<dbReference type="Proteomes" id="UP000186455">
    <property type="component" value="Unassembled WGS sequence"/>
</dbReference>
<reference evidence="1 2" key="1">
    <citation type="submission" date="2015-06" db="EMBL/GenBank/DDBJ databases">
        <title>Cloning and characterization of the uncialamcin biosynthetic gene cluster.</title>
        <authorList>
            <person name="Yan X."/>
            <person name="Huang T."/>
            <person name="Ge H."/>
            <person name="Shen B."/>
        </authorList>
    </citation>
    <scope>NUCLEOTIDE SEQUENCE [LARGE SCALE GENOMIC DNA]</scope>
    <source>
        <strain evidence="1 2">DCA2648</strain>
    </source>
</reference>